<reference evidence="4" key="2">
    <citation type="submission" date="2016-10" db="EMBL/GenBank/DDBJ databases">
        <authorList>
            <person name="Varghese N."/>
            <person name="Submissions S."/>
        </authorList>
    </citation>
    <scope>NUCLEOTIDE SEQUENCE [LARGE SCALE GENOMIC DNA]</scope>
    <source>
        <strain evidence="4">CGMCC 1.8911</strain>
    </source>
</reference>
<reference evidence="3" key="1">
    <citation type="submission" date="2016-10" db="EMBL/GenBank/DDBJ databases">
        <authorList>
            <person name="de Groot N.N."/>
        </authorList>
    </citation>
    <scope>NUCLEOTIDE SEQUENCE [LARGE SCALE GENOMIC DNA]</scope>
    <source>
        <strain evidence="3">CGMCC 1.8911</strain>
    </source>
</reference>
<feature type="compositionally biased region" description="Basic and acidic residues" evidence="1">
    <location>
        <begin position="125"/>
        <end position="172"/>
    </location>
</feature>
<dbReference type="Proteomes" id="UP001519348">
    <property type="component" value="Unassembled WGS sequence"/>
</dbReference>
<evidence type="ECO:0000256" key="1">
    <source>
        <dbReference type="SAM" id="MobiDB-lite"/>
    </source>
</evidence>
<reference evidence="2 5" key="3">
    <citation type="submission" date="2021-03" db="EMBL/GenBank/DDBJ databases">
        <title>Genomic Encyclopedia of Type Strains, Phase IV (KMG-IV): sequencing the most valuable type-strain genomes for metagenomic binning, comparative biology and taxonomic classification.</title>
        <authorList>
            <person name="Goeker M."/>
        </authorList>
    </citation>
    <scope>NUCLEOTIDE SEQUENCE [LARGE SCALE GENOMIC DNA]</scope>
    <source>
        <strain evidence="2 5">DSM 22420</strain>
    </source>
</reference>
<evidence type="ECO:0000313" key="5">
    <source>
        <dbReference type="Proteomes" id="UP001519348"/>
    </source>
</evidence>
<keyword evidence="5" id="KW-1185">Reference proteome</keyword>
<dbReference type="Proteomes" id="UP000242700">
    <property type="component" value="Unassembled WGS sequence"/>
</dbReference>
<sequence length="231" mass="26299">MEFIPVLIVILGIISSIVGSKNNKEKEGGRNIDTSKLDRQQKTAPRKRQPDTGTAKKEEKGFFQTLQEAFDEEFNKTESAGHTQTDQKKSEQQSHRQRDREQSRRPERETIQKSRSRANSSKNLSDFEKKVTDRSEHAKRALDAKESVYTEGYNKRAEKVRGLGKDVAEEVRYSLGEDSSKMQQRNNSQGNGKNITSDDLTFDSKSFVNGIIMSEILSKPKSKQNKEKKLG</sequence>
<organism evidence="3 4">
    <name type="scientific">Jeotgalicoccus aerolatus</name>
    <dbReference type="NCBI Taxonomy" id="709510"/>
    <lineage>
        <taxon>Bacteria</taxon>
        <taxon>Bacillati</taxon>
        <taxon>Bacillota</taxon>
        <taxon>Bacilli</taxon>
        <taxon>Bacillales</taxon>
        <taxon>Staphylococcaceae</taxon>
        <taxon>Jeotgalicoccus</taxon>
    </lineage>
</organism>
<feature type="region of interest" description="Disordered" evidence="1">
    <location>
        <begin position="21"/>
        <end position="201"/>
    </location>
</feature>
<protein>
    <submittedName>
        <fullName evidence="3">Uncharacterized protein</fullName>
    </submittedName>
</protein>
<feature type="compositionally biased region" description="Basic and acidic residues" evidence="1">
    <location>
        <begin position="22"/>
        <end position="41"/>
    </location>
</feature>
<proteinExistence type="predicted"/>
<dbReference type="STRING" id="586411.SAMN05216187_10139"/>
<accession>A0A1G8ULM7</accession>
<name>A0A1G8ULM7_9STAP</name>
<evidence type="ECO:0000313" key="3">
    <source>
        <dbReference type="EMBL" id="SDJ54629.1"/>
    </source>
</evidence>
<dbReference type="RefSeq" id="WP_092594487.1">
    <property type="nucleotide sequence ID" value="NZ_BMCN01000001.1"/>
</dbReference>
<dbReference type="OrthoDB" id="2991704at2"/>
<feature type="compositionally biased region" description="Basic and acidic residues" evidence="1">
    <location>
        <begin position="85"/>
        <end position="112"/>
    </location>
</feature>
<dbReference type="AlphaFoldDB" id="A0A1G8ULM7"/>
<feature type="compositionally biased region" description="Polar residues" evidence="1">
    <location>
        <begin position="181"/>
        <end position="201"/>
    </location>
</feature>
<gene>
    <name evidence="2" type="ORF">J2Z27_000719</name>
    <name evidence="3" type="ORF">SAMN05216187_10139</name>
</gene>
<evidence type="ECO:0000313" key="4">
    <source>
        <dbReference type="Proteomes" id="UP000242700"/>
    </source>
</evidence>
<evidence type="ECO:0000313" key="2">
    <source>
        <dbReference type="EMBL" id="MBP1951684.1"/>
    </source>
</evidence>
<feature type="compositionally biased region" description="Basic and acidic residues" evidence="1">
    <location>
        <begin position="48"/>
        <end position="61"/>
    </location>
</feature>
<dbReference type="EMBL" id="FNFI01000001">
    <property type="protein sequence ID" value="SDJ54629.1"/>
    <property type="molecule type" value="Genomic_DNA"/>
</dbReference>
<dbReference type="EMBL" id="JAGGKN010000002">
    <property type="protein sequence ID" value="MBP1951684.1"/>
    <property type="molecule type" value="Genomic_DNA"/>
</dbReference>